<gene>
    <name evidence="2" type="ORF">CEXT_625121</name>
</gene>
<evidence type="ECO:0000313" key="2">
    <source>
        <dbReference type="EMBL" id="GIY97401.1"/>
    </source>
</evidence>
<dbReference type="Proteomes" id="UP001054945">
    <property type="component" value="Unassembled WGS sequence"/>
</dbReference>
<keyword evidence="3" id="KW-1185">Reference proteome</keyword>
<feature type="compositionally biased region" description="Polar residues" evidence="1">
    <location>
        <begin position="36"/>
        <end position="55"/>
    </location>
</feature>
<name>A0AAV4XQF2_CAEEX</name>
<accession>A0AAV4XQF2</accession>
<reference evidence="2 3" key="1">
    <citation type="submission" date="2021-06" db="EMBL/GenBank/DDBJ databases">
        <title>Caerostris extrusa draft genome.</title>
        <authorList>
            <person name="Kono N."/>
            <person name="Arakawa K."/>
        </authorList>
    </citation>
    <scope>NUCLEOTIDE SEQUENCE [LARGE SCALE GENOMIC DNA]</scope>
</reference>
<comment type="caution">
    <text evidence="2">The sequence shown here is derived from an EMBL/GenBank/DDBJ whole genome shotgun (WGS) entry which is preliminary data.</text>
</comment>
<dbReference type="AlphaFoldDB" id="A0AAV4XQF2"/>
<dbReference type="EMBL" id="BPLR01000776">
    <property type="protein sequence ID" value="GIY97401.1"/>
    <property type="molecule type" value="Genomic_DNA"/>
</dbReference>
<evidence type="ECO:0000256" key="1">
    <source>
        <dbReference type="SAM" id="MobiDB-lite"/>
    </source>
</evidence>
<organism evidence="2 3">
    <name type="scientific">Caerostris extrusa</name>
    <name type="common">Bark spider</name>
    <name type="synonym">Caerostris bankana</name>
    <dbReference type="NCBI Taxonomy" id="172846"/>
    <lineage>
        <taxon>Eukaryota</taxon>
        <taxon>Metazoa</taxon>
        <taxon>Ecdysozoa</taxon>
        <taxon>Arthropoda</taxon>
        <taxon>Chelicerata</taxon>
        <taxon>Arachnida</taxon>
        <taxon>Araneae</taxon>
        <taxon>Araneomorphae</taxon>
        <taxon>Entelegynae</taxon>
        <taxon>Araneoidea</taxon>
        <taxon>Araneidae</taxon>
        <taxon>Caerostris</taxon>
    </lineage>
</organism>
<evidence type="ECO:0000313" key="3">
    <source>
        <dbReference type="Proteomes" id="UP001054945"/>
    </source>
</evidence>
<protein>
    <submittedName>
        <fullName evidence="2">Uncharacterized protein</fullName>
    </submittedName>
</protein>
<feature type="region of interest" description="Disordered" evidence="1">
    <location>
        <begin position="26"/>
        <end position="55"/>
    </location>
</feature>
<proteinExistence type="predicted"/>
<sequence>MSPFSTEKTDPFWKEPNIKVTNAQVPKNILRPNPTPAYTQHTRTQSSHNKQSATSYSDMLMNRNIEIIQPTNSYQNPPPMRELNNPGSAPRHLFLRIGTLQNPRALRARHNNKLSRLIEGYQVGSADPPYPSIRR</sequence>
<feature type="region of interest" description="Disordered" evidence="1">
    <location>
        <begin position="70"/>
        <end position="89"/>
    </location>
</feature>